<keyword evidence="2" id="KW-1185">Reference proteome</keyword>
<name>A0ABV2JD75_9FIRM</name>
<dbReference type="Gene3D" id="3.10.310.10">
    <property type="entry name" value="Diaminopimelate Epimerase, Chain A, domain 1"/>
    <property type="match status" value="2"/>
</dbReference>
<dbReference type="EMBL" id="JBEPMA010000008">
    <property type="protein sequence ID" value="MET3617749.1"/>
    <property type="molecule type" value="Genomic_DNA"/>
</dbReference>
<dbReference type="SUPFAM" id="SSF54506">
    <property type="entry name" value="Diaminopimelate epimerase-like"/>
    <property type="match status" value="1"/>
</dbReference>
<comment type="caution">
    <text evidence="1">The sequence shown here is derived from an EMBL/GenBank/DDBJ whole genome shotgun (WGS) entry which is preliminary data.</text>
</comment>
<accession>A0ABV2JD75</accession>
<proteinExistence type="predicted"/>
<organism evidence="1 2">
    <name type="scientific">Peptoniphilus olsenii</name>
    <dbReference type="NCBI Taxonomy" id="411570"/>
    <lineage>
        <taxon>Bacteria</taxon>
        <taxon>Bacillati</taxon>
        <taxon>Bacillota</taxon>
        <taxon>Tissierellia</taxon>
        <taxon>Tissierellales</taxon>
        <taxon>Peptoniphilaceae</taxon>
        <taxon>Peptoniphilus</taxon>
    </lineage>
</organism>
<reference evidence="1 2" key="1">
    <citation type="submission" date="2024-06" db="EMBL/GenBank/DDBJ databases">
        <title>Genomic Encyclopedia of Type Strains, Phase IV (KMG-IV): sequencing the most valuable type-strain genomes for metagenomic binning, comparative biology and taxonomic classification.</title>
        <authorList>
            <person name="Goeker M."/>
        </authorList>
    </citation>
    <scope>NUCLEOTIDE SEQUENCE [LARGE SCALE GENOMIC DNA]</scope>
    <source>
        <strain evidence="1 2">DSM 21460</strain>
    </source>
</reference>
<dbReference type="InterPro" id="IPR003719">
    <property type="entry name" value="Phenazine_PhzF-like"/>
</dbReference>
<dbReference type="Proteomes" id="UP001549162">
    <property type="component" value="Unassembled WGS sequence"/>
</dbReference>
<dbReference type="PIRSF" id="PIRSF016184">
    <property type="entry name" value="PhzC_PhzF"/>
    <property type="match status" value="1"/>
</dbReference>
<gene>
    <name evidence="1" type="ORF">ABID14_001383</name>
</gene>
<sequence>MERFYTTYMVSAFSDRPFMGNATGVVIDDWQLTDEEMQNIARDYNQSVMVFVKRLDIGRYSTRFFTPFEEIKLCGHATIATFYALAENEYITPLENGVKKVIQHTKIDKIPVELEYKNDKVRNIYMNLKLKEVKEIEDNEIIDRIINILGIKKEDIGLSIAEDAKIEMISTGAKDIIVPVKNYEILSKINLDEKKALLITEEQDCISIHAFTTEDGKNINQRTFSPRIRVREEVGSGTSTAATMYYLYRNKINEGKSIVSTQGTVLGRKSKVVAEMNADENCVRVGGRAYVFMNGVLKI</sequence>
<protein>
    <submittedName>
        <fullName evidence="1">PhzF family phenazine biosynthesis protein</fullName>
    </submittedName>
</protein>
<evidence type="ECO:0000313" key="2">
    <source>
        <dbReference type="Proteomes" id="UP001549162"/>
    </source>
</evidence>
<dbReference type="PANTHER" id="PTHR13774">
    <property type="entry name" value="PHENAZINE BIOSYNTHESIS PROTEIN"/>
    <property type="match status" value="1"/>
</dbReference>
<dbReference type="Pfam" id="PF02567">
    <property type="entry name" value="PhzC-PhzF"/>
    <property type="match status" value="1"/>
</dbReference>
<dbReference type="NCBIfam" id="TIGR00654">
    <property type="entry name" value="PhzF_family"/>
    <property type="match status" value="1"/>
</dbReference>
<evidence type="ECO:0000313" key="1">
    <source>
        <dbReference type="EMBL" id="MET3617749.1"/>
    </source>
</evidence>